<dbReference type="SUPFAM" id="SSF52799">
    <property type="entry name" value="(Phosphotyrosine protein) phosphatases II"/>
    <property type="match status" value="2"/>
</dbReference>
<evidence type="ECO:0000256" key="4">
    <source>
        <dbReference type="SAM" id="Phobius"/>
    </source>
</evidence>
<dbReference type="PANTHER" id="PTHR19134">
    <property type="entry name" value="RECEPTOR-TYPE TYROSINE-PROTEIN PHOSPHATASE"/>
    <property type="match status" value="1"/>
</dbReference>
<evidence type="ECO:0000259" key="6">
    <source>
        <dbReference type="PROSITE" id="PS50853"/>
    </source>
</evidence>
<dbReference type="EMBL" id="MRZV01000532">
    <property type="protein sequence ID" value="PIK48270.1"/>
    <property type="molecule type" value="Genomic_DNA"/>
</dbReference>
<feature type="domain" description="Tyrosine-protein phosphatase" evidence="5">
    <location>
        <begin position="716"/>
        <end position="874"/>
    </location>
</feature>
<protein>
    <submittedName>
        <fullName evidence="7">Putative receptor-type tyrosine-protein phosphatase mu-like</fullName>
    </submittedName>
</protein>
<dbReference type="SMART" id="SM00194">
    <property type="entry name" value="PTPc"/>
    <property type="match status" value="2"/>
</dbReference>
<keyword evidence="4" id="KW-0472">Membrane</keyword>
<dbReference type="InterPro" id="IPR029021">
    <property type="entry name" value="Prot-tyrosine_phosphatase-like"/>
</dbReference>
<feature type="domain" description="Tyrosine-protein phosphatase" evidence="5">
    <location>
        <begin position="524"/>
        <end position="648"/>
    </location>
</feature>
<evidence type="ECO:0000256" key="1">
    <source>
        <dbReference type="ARBA" id="ARBA00022912"/>
    </source>
</evidence>
<organism evidence="7 8">
    <name type="scientific">Stichopus japonicus</name>
    <name type="common">Sea cucumber</name>
    <dbReference type="NCBI Taxonomy" id="307972"/>
    <lineage>
        <taxon>Eukaryota</taxon>
        <taxon>Metazoa</taxon>
        <taxon>Echinodermata</taxon>
        <taxon>Eleutherozoa</taxon>
        <taxon>Echinozoa</taxon>
        <taxon>Holothuroidea</taxon>
        <taxon>Aspidochirotacea</taxon>
        <taxon>Aspidochirotida</taxon>
        <taxon>Stichopodidae</taxon>
        <taxon>Apostichopus</taxon>
    </lineage>
</organism>
<accession>A0A2G8KJY2</accession>
<name>A0A2G8KJY2_STIJA</name>
<feature type="domain" description="Fibronectin type-III" evidence="6">
    <location>
        <begin position="219"/>
        <end position="315"/>
    </location>
</feature>
<keyword evidence="1" id="KW-0904">Protein phosphatase</keyword>
<dbReference type="PRINTS" id="PR00700">
    <property type="entry name" value="PRTYPHPHTASE"/>
</dbReference>
<dbReference type="AlphaFoldDB" id="A0A2G8KJY2"/>
<feature type="transmembrane region" description="Helical" evidence="4">
    <location>
        <begin position="336"/>
        <end position="356"/>
    </location>
</feature>
<evidence type="ECO:0000313" key="7">
    <source>
        <dbReference type="EMBL" id="PIK48270.1"/>
    </source>
</evidence>
<dbReference type="PANTHER" id="PTHR19134:SF449">
    <property type="entry name" value="TYROSINE-PROTEIN PHOSPHATASE 1"/>
    <property type="match status" value="1"/>
</dbReference>
<dbReference type="SMART" id="SM00060">
    <property type="entry name" value="FN3"/>
    <property type="match status" value="2"/>
</dbReference>
<reference evidence="7 8" key="1">
    <citation type="journal article" date="2017" name="PLoS Biol.">
        <title>The sea cucumber genome provides insights into morphological evolution and visceral regeneration.</title>
        <authorList>
            <person name="Zhang X."/>
            <person name="Sun L."/>
            <person name="Yuan J."/>
            <person name="Sun Y."/>
            <person name="Gao Y."/>
            <person name="Zhang L."/>
            <person name="Li S."/>
            <person name="Dai H."/>
            <person name="Hamel J.F."/>
            <person name="Liu C."/>
            <person name="Yu Y."/>
            <person name="Liu S."/>
            <person name="Lin W."/>
            <person name="Guo K."/>
            <person name="Jin S."/>
            <person name="Xu P."/>
            <person name="Storey K.B."/>
            <person name="Huan P."/>
            <person name="Zhang T."/>
            <person name="Zhou Y."/>
            <person name="Zhang J."/>
            <person name="Lin C."/>
            <person name="Li X."/>
            <person name="Xing L."/>
            <person name="Huo D."/>
            <person name="Sun M."/>
            <person name="Wang L."/>
            <person name="Mercier A."/>
            <person name="Li F."/>
            <person name="Yang H."/>
            <person name="Xiang J."/>
        </authorList>
    </citation>
    <scope>NUCLEOTIDE SEQUENCE [LARGE SCALE GENOMIC DNA]</scope>
    <source>
        <strain evidence="7">Shaxun</strain>
        <tissue evidence="7">Muscle</tissue>
    </source>
</reference>
<feature type="compositionally biased region" description="Low complexity" evidence="3">
    <location>
        <begin position="308"/>
        <end position="318"/>
    </location>
</feature>
<evidence type="ECO:0000259" key="5">
    <source>
        <dbReference type="PROSITE" id="PS50055"/>
    </source>
</evidence>
<gene>
    <name evidence="7" type="ORF">BSL78_14874</name>
</gene>
<keyword evidence="4" id="KW-1133">Transmembrane helix</keyword>
<keyword evidence="1" id="KW-0378">Hydrolase</keyword>
<dbReference type="InterPro" id="IPR036116">
    <property type="entry name" value="FN3_sf"/>
</dbReference>
<proteinExistence type="predicted"/>
<dbReference type="STRING" id="307972.A0A2G8KJY2"/>
<dbReference type="Pfam" id="PF00102">
    <property type="entry name" value="Y_phosphatase"/>
    <property type="match status" value="3"/>
</dbReference>
<feature type="region of interest" description="Disordered" evidence="3">
    <location>
        <begin position="453"/>
        <end position="472"/>
    </location>
</feature>
<dbReference type="PROSITE" id="PS50055">
    <property type="entry name" value="TYR_PHOSPHATASE_PTP"/>
    <property type="match status" value="2"/>
</dbReference>
<dbReference type="InterPro" id="IPR003961">
    <property type="entry name" value="FN3_dom"/>
</dbReference>
<dbReference type="InterPro" id="IPR050348">
    <property type="entry name" value="Protein-Tyr_Phosphatase"/>
</dbReference>
<dbReference type="GO" id="GO:0004725">
    <property type="term" value="F:protein tyrosine phosphatase activity"/>
    <property type="evidence" value="ECO:0007669"/>
    <property type="project" value="UniProtKB-EC"/>
</dbReference>
<evidence type="ECO:0000313" key="8">
    <source>
        <dbReference type="Proteomes" id="UP000230750"/>
    </source>
</evidence>
<keyword evidence="4" id="KW-0812">Transmembrane</keyword>
<dbReference type="SUPFAM" id="SSF49265">
    <property type="entry name" value="Fibronectin type III"/>
    <property type="match status" value="1"/>
</dbReference>
<dbReference type="CDD" id="cd00063">
    <property type="entry name" value="FN3"/>
    <property type="match status" value="1"/>
</dbReference>
<feature type="region of interest" description="Disordered" evidence="3">
    <location>
        <begin position="301"/>
        <end position="333"/>
    </location>
</feature>
<dbReference type="Proteomes" id="UP000230750">
    <property type="component" value="Unassembled WGS sequence"/>
</dbReference>
<evidence type="ECO:0000256" key="3">
    <source>
        <dbReference type="SAM" id="MobiDB-lite"/>
    </source>
</evidence>
<keyword evidence="7" id="KW-0675">Receptor</keyword>
<dbReference type="Pfam" id="PF00041">
    <property type="entry name" value="fn3"/>
    <property type="match status" value="1"/>
</dbReference>
<dbReference type="Gene3D" id="3.90.190.10">
    <property type="entry name" value="Protein tyrosine phosphatase superfamily"/>
    <property type="match status" value="3"/>
</dbReference>
<dbReference type="PROSITE" id="PS50853">
    <property type="entry name" value="FN3"/>
    <property type="match status" value="2"/>
</dbReference>
<sequence>MKEARFIISNYKPQDFASESLSQVNPQSSVEIKCILEGSTAVVNRLEIRLSRSEQMIDDSGITQETDPDISANRIEVTYRVISVSEDDQFFCFLSLRASIFGSINVTGFVYKLPFISDPPTEVTRTTTSVTITWRPWNEETDVGDPPVVAYIPYYRMDPSQDWMSGSRIQPDQTLEYAATSLESDRNYTFSVAAVRAGEGGEGPRGPAVTIKTLCIDVIPQMVTTTFTAKNDVTVTWQQPTVQCSTGITLFTIYYEIEGDVSSRKAAGTADSNVETFTVDGSLLEPGTTYNIAVTVTTDQESAMSEGSTVTTTNSTSNLDRMNNNPAGEPPSSSPVYLVALVIPVLLIIILLVVIIKRIRRKPATESKPVDAQDVDYVNAGVTDDPGDYIALEEQSKNTPAPKYQDLTEKEAPTQISRYERTILDTADAAPKAMPRQGLKRQTDYQYEDVNLGETDARKLPSVPQPDLQSEDDTEYEVPDMFEEYTGVHINTLRASKPITPRPMKITEYKTFMGRERSKVISEIAQQYMALKTGQQHPWTAAVKLQNKPKNFFKALLPYDHSRVRLDTDGSDIRSDFINASYIKNHQGKVSFIAAQGPREGTKNDFWRMVWQGDVEIIVMLVDKDGTEQGNEKVLTSVRQYEIPCWKYGGVPSEPADLISVIKQIKNHQNGGKHLLVHCSSSISSSLMLCWKPCCLQIMSCDQLKKLDLSAIKKKSKKEFQILQENNKMQEDFSCLAGISSENSHKNRFHDILPVDKFRPVLKSPSNLFGSSDYINATIVKDISEREIIMTQSPLASTVEDFWRLVFDYNCTSIVMLNTIDDSDESVTEYWPGGQGGTGTNGLMTVICKKIEKSDVFTRRQFEVNHKRSQVHHQ</sequence>
<feature type="domain" description="Fibronectin type-III" evidence="6">
    <location>
        <begin position="116"/>
        <end position="216"/>
    </location>
</feature>
<dbReference type="InterPro" id="IPR000242">
    <property type="entry name" value="PTP_cat"/>
</dbReference>
<dbReference type="InterPro" id="IPR013783">
    <property type="entry name" value="Ig-like_fold"/>
</dbReference>
<keyword evidence="8" id="KW-1185">Reference proteome</keyword>
<comment type="catalytic activity">
    <reaction evidence="2">
        <text>O-phospho-L-tyrosyl-[protein] + H2O = L-tyrosyl-[protein] + phosphate</text>
        <dbReference type="Rhea" id="RHEA:10684"/>
        <dbReference type="Rhea" id="RHEA-COMP:10136"/>
        <dbReference type="Rhea" id="RHEA-COMP:20101"/>
        <dbReference type="ChEBI" id="CHEBI:15377"/>
        <dbReference type="ChEBI" id="CHEBI:43474"/>
        <dbReference type="ChEBI" id="CHEBI:46858"/>
        <dbReference type="ChEBI" id="CHEBI:61978"/>
        <dbReference type="EC" id="3.1.3.48"/>
    </reaction>
</comment>
<evidence type="ECO:0000256" key="2">
    <source>
        <dbReference type="ARBA" id="ARBA00051722"/>
    </source>
</evidence>
<dbReference type="Gene3D" id="2.60.40.10">
    <property type="entry name" value="Immunoglobulins"/>
    <property type="match status" value="2"/>
</dbReference>
<comment type="caution">
    <text evidence="7">The sequence shown here is derived from an EMBL/GenBank/DDBJ whole genome shotgun (WGS) entry which is preliminary data.</text>
</comment>